<dbReference type="Ensembl" id="ENSDLAT00005069012.1">
    <property type="protein sequence ID" value="ENSDLAP00005077944.1"/>
    <property type="gene ID" value="ENSDLAG00005008117.2"/>
</dbReference>
<evidence type="ECO:0000256" key="6">
    <source>
        <dbReference type="SAM" id="MobiDB-lite"/>
    </source>
</evidence>
<dbReference type="RefSeq" id="XP_051236097.1">
    <property type="nucleotide sequence ID" value="XM_051380137.1"/>
</dbReference>
<dbReference type="SMART" id="SM00303">
    <property type="entry name" value="GPS"/>
    <property type="match status" value="1"/>
</dbReference>
<dbReference type="RefSeq" id="XP_051236096.1">
    <property type="nucleotide sequence ID" value="XM_051380136.1"/>
</dbReference>
<dbReference type="PANTHER" id="PTHR12011">
    <property type="entry name" value="ADHESION G-PROTEIN COUPLED RECEPTOR"/>
    <property type="match status" value="1"/>
</dbReference>
<evidence type="ECO:0000313" key="11">
    <source>
        <dbReference type="Ensembl" id="ENSDLAP00005077944.1"/>
    </source>
</evidence>
<dbReference type="RefSeq" id="XP_051236098.1">
    <property type="nucleotide sequence ID" value="XM_051380138.1"/>
</dbReference>
<reference evidence="11" key="2">
    <citation type="submission" date="2025-09" db="UniProtKB">
        <authorList>
            <consortium name="Ensembl"/>
        </authorList>
    </citation>
    <scope>IDENTIFICATION</scope>
</reference>
<dbReference type="InterPro" id="IPR057244">
    <property type="entry name" value="GAIN_B"/>
</dbReference>
<reference evidence="11" key="1">
    <citation type="submission" date="2025-08" db="UniProtKB">
        <authorList>
            <consortium name="Ensembl"/>
        </authorList>
    </citation>
    <scope>IDENTIFICATION</scope>
</reference>
<dbReference type="GO" id="GO:0007189">
    <property type="term" value="P:adenylate cyclase-activating G protein-coupled receptor signaling pathway"/>
    <property type="evidence" value="ECO:0007669"/>
    <property type="project" value="TreeGrafter"/>
</dbReference>
<evidence type="ECO:0000256" key="3">
    <source>
        <dbReference type="ARBA" id="ARBA00022989"/>
    </source>
</evidence>
<dbReference type="Gene3D" id="2.60.220.50">
    <property type="match status" value="1"/>
</dbReference>
<dbReference type="Proteomes" id="UP000694389">
    <property type="component" value="Unassembled WGS sequence"/>
</dbReference>
<evidence type="ECO:0000313" key="12">
    <source>
        <dbReference type="Proteomes" id="UP000694389"/>
    </source>
</evidence>
<accession>A0A8P4KKF9</accession>
<gene>
    <name evidence="11" type="primary">LOC127352043</name>
</gene>
<dbReference type="InterPro" id="IPR000203">
    <property type="entry name" value="GPS"/>
</dbReference>
<dbReference type="Gene3D" id="1.20.1070.10">
    <property type="entry name" value="Rhodopsin 7-helix transmembrane proteins"/>
    <property type="match status" value="1"/>
</dbReference>
<dbReference type="PROSITE" id="PS50261">
    <property type="entry name" value="G_PROTEIN_RECEP_F2_4"/>
    <property type="match status" value="1"/>
</dbReference>
<evidence type="ECO:0000256" key="4">
    <source>
        <dbReference type="ARBA" id="ARBA00023136"/>
    </source>
</evidence>
<feature type="transmembrane region" description="Helical" evidence="7">
    <location>
        <begin position="266"/>
        <end position="289"/>
    </location>
</feature>
<feature type="transmembrane region" description="Helical" evidence="7">
    <location>
        <begin position="516"/>
        <end position="537"/>
    </location>
</feature>
<feature type="transmembrane region" description="Helical" evidence="7">
    <location>
        <begin position="343"/>
        <end position="363"/>
    </location>
</feature>
<dbReference type="GO" id="GO:0004930">
    <property type="term" value="F:G protein-coupled receptor activity"/>
    <property type="evidence" value="ECO:0007669"/>
    <property type="project" value="InterPro"/>
</dbReference>
<dbReference type="GeneID" id="127352043"/>
<dbReference type="RefSeq" id="XP_051236099.1">
    <property type="nucleotide sequence ID" value="XM_051380139.1"/>
</dbReference>
<dbReference type="PROSITE" id="PS50221">
    <property type="entry name" value="GAIN_B"/>
    <property type="match status" value="1"/>
</dbReference>
<dbReference type="OMA" id="TLFKGPQ"/>
<comment type="subcellular location">
    <subcellularLocation>
        <location evidence="1">Membrane</location>
        <topology evidence="1">Multi-pass membrane protein</topology>
    </subcellularLocation>
</comment>
<dbReference type="GO" id="GO:0005886">
    <property type="term" value="C:plasma membrane"/>
    <property type="evidence" value="ECO:0007669"/>
    <property type="project" value="TreeGrafter"/>
</dbReference>
<feature type="signal peptide" evidence="8">
    <location>
        <begin position="1"/>
        <end position="18"/>
    </location>
</feature>
<dbReference type="PANTHER" id="PTHR12011:SF285">
    <property type="entry name" value="ADHESION G PROTEIN-COUPLED RECEPTOR G3"/>
    <property type="match status" value="1"/>
</dbReference>
<feature type="compositionally biased region" description="Polar residues" evidence="6">
    <location>
        <begin position="544"/>
        <end position="565"/>
    </location>
</feature>
<dbReference type="AlphaFoldDB" id="A0A8P4KKF9"/>
<feature type="transmembrane region" description="Helical" evidence="7">
    <location>
        <begin position="301"/>
        <end position="323"/>
    </location>
</feature>
<dbReference type="InterPro" id="IPR017981">
    <property type="entry name" value="GPCR_2-like_7TM"/>
</dbReference>
<dbReference type="GO" id="GO:0007166">
    <property type="term" value="P:cell surface receptor signaling pathway"/>
    <property type="evidence" value="ECO:0007669"/>
    <property type="project" value="InterPro"/>
</dbReference>
<keyword evidence="5" id="KW-1015">Disulfide bond</keyword>
<feature type="transmembrane region" description="Helical" evidence="7">
    <location>
        <begin position="430"/>
        <end position="456"/>
    </location>
</feature>
<evidence type="ECO:0000256" key="8">
    <source>
        <dbReference type="SAM" id="SignalP"/>
    </source>
</evidence>
<evidence type="ECO:0000256" key="2">
    <source>
        <dbReference type="ARBA" id="ARBA00022692"/>
    </source>
</evidence>
<sequence length="565" mass="63189">MWITLFFLTLVWFAETQAGGRGSSNQGKSRGTAGPLLTVVRDSYPTSSATLKPTVSHNNCEFVLDECLKGDVPWTRCYEDRIGSCVQKGRFTPGFVRLRVNSSQEAEASPTFNHRIHIPSSALRKSRGTASNEEVLLVAAVINSTHFKLSPPRKRRMFIPAQPIHMQGTVMGDLVLAVRAGNYAVRNLSQPIKLTFTHNKQAVVGTCVFWQESEQEDGTGHWSTEGCDTNDNGMEFVCSCNHMSFFAVLVNPVLTVDETNAVTLSYITYIGSALSVIFTVISLIIYICLQRRRPEKAIGVHMHLTGALLCLHLSFLLSCFWVRLVNETEEGWVCRGLGLFLHWSMLATFSWMALEGFHLYLLLVRVFNIYVRRYLLKLSLVGWGFPTLTVLVCGIVSVYGKYSLEVSNNNNQNSTAQICWMSSQFPQRLLVSYITTVALPCLVILYNSCMLGLVVFKLWELRRDRGGTESSSGWKKVNKEKRSRLWKDCATVLGLSCVLGLPWGLASTTYISLPGIYAFTIINSLQGVFLFLWSLALTCKSRPDSNSSVRDTSSTQKMMTTSFNN</sequence>
<feature type="region of interest" description="Disordered" evidence="6">
    <location>
        <begin position="542"/>
        <end position="565"/>
    </location>
</feature>
<evidence type="ECO:0000256" key="5">
    <source>
        <dbReference type="ARBA" id="ARBA00023157"/>
    </source>
</evidence>
<name>A0A8P4KKF9_DICLA</name>
<evidence type="ECO:0000256" key="1">
    <source>
        <dbReference type="ARBA" id="ARBA00004141"/>
    </source>
</evidence>
<keyword evidence="12" id="KW-1185">Reference proteome</keyword>
<proteinExistence type="predicted"/>
<organism evidence="11 12">
    <name type="scientific">Dicentrarchus labrax</name>
    <name type="common">European seabass</name>
    <name type="synonym">Morone labrax</name>
    <dbReference type="NCBI Taxonomy" id="13489"/>
    <lineage>
        <taxon>Eukaryota</taxon>
        <taxon>Metazoa</taxon>
        <taxon>Chordata</taxon>
        <taxon>Craniata</taxon>
        <taxon>Vertebrata</taxon>
        <taxon>Euteleostomi</taxon>
        <taxon>Actinopterygii</taxon>
        <taxon>Neopterygii</taxon>
        <taxon>Teleostei</taxon>
        <taxon>Neoteleostei</taxon>
        <taxon>Acanthomorphata</taxon>
        <taxon>Eupercaria</taxon>
        <taxon>Moronidae</taxon>
        <taxon>Dicentrarchus</taxon>
    </lineage>
</organism>
<dbReference type="InterPro" id="IPR000832">
    <property type="entry name" value="GPCR_2_secretin-like"/>
</dbReference>
<protein>
    <recommendedName>
        <fullName evidence="13">G-protein coupled receptor 97</fullName>
    </recommendedName>
</protein>
<dbReference type="Pfam" id="PF00002">
    <property type="entry name" value="7tm_2"/>
    <property type="match status" value="1"/>
</dbReference>
<dbReference type="GeneTree" id="ENSGT00940000166567"/>
<feature type="transmembrane region" description="Helical" evidence="7">
    <location>
        <begin position="485"/>
        <end position="504"/>
    </location>
</feature>
<feature type="domain" description="G-protein coupled receptors family 2 profile 2" evidence="10">
    <location>
        <begin position="264"/>
        <end position="538"/>
    </location>
</feature>
<dbReference type="PRINTS" id="PR00249">
    <property type="entry name" value="GPCRSECRETIN"/>
</dbReference>
<feature type="domain" description="GAIN-B" evidence="9">
    <location>
        <begin position="89"/>
        <end position="256"/>
    </location>
</feature>
<keyword evidence="3 7" id="KW-1133">Transmembrane helix</keyword>
<evidence type="ECO:0008006" key="13">
    <source>
        <dbReference type="Google" id="ProtNLM"/>
    </source>
</evidence>
<keyword evidence="4 7" id="KW-0472">Membrane</keyword>
<feature type="chain" id="PRO_5035795156" description="G-protein coupled receptor 97" evidence="8">
    <location>
        <begin position="19"/>
        <end position="565"/>
    </location>
</feature>
<keyword evidence="8" id="KW-0732">Signal</keyword>
<evidence type="ECO:0000259" key="9">
    <source>
        <dbReference type="PROSITE" id="PS50221"/>
    </source>
</evidence>
<feature type="transmembrane region" description="Helical" evidence="7">
    <location>
        <begin position="375"/>
        <end position="399"/>
    </location>
</feature>
<evidence type="ECO:0000259" key="10">
    <source>
        <dbReference type="PROSITE" id="PS50261"/>
    </source>
</evidence>
<evidence type="ECO:0000256" key="7">
    <source>
        <dbReference type="SAM" id="Phobius"/>
    </source>
</evidence>
<dbReference type="Pfam" id="PF01825">
    <property type="entry name" value="GPS"/>
    <property type="match status" value="1"/>
</dbReference>
<dbReference type="InterPro" id="IPR046338">
    <property type="entry name" value="GAIN_dom_sf"/>
</dbReference>
<keyword evidence="2 7" id="KW-0812">Transmembrane</keyword>